<evidence type="ECO:0000256" key="8">
    <source>
        <dbReference type="ARBA" id="ARBA00022679"/>
    </source>
</evidence>
<comment type="function">
    <text evidence="10 12">Specifically methylates the N3 position of the uracil ring of uridine 1498 (m3U1498) in 16S rRNA. Acts on the fully assembled 30S ribosomal subunit.</text>
</comment>
<organism evidence="15 16">
    <name type="scientific">Candidatus Caccousia avicola</name>
    <dbReference type="NCBI Taxonomy" id="2840721"/>
    <lineage>
        <taxon>Bacteria</taxon>
        <taxon>Bacillati</taxon>
        <taxon>Bacillota</taxon>
        <taxon>Clostridia</taxon>
        <taxon>Eubacteriales</taxon>
        <taxon>Oscillospiraceae</taxon>
        <taxon>Oscillospiraceae incertae sedis</taxon>
        <taxon>Candidatus Caccousia</taxon>
    </lineage>
</organism>
<evidence type="ECO:0000259" key="14">
    <source>
        <dbReference type="Pfam" id="PF20260"/>
    </source>
</evidence>
<dbReference type="SUPFAM" id="SSF75217">
    <property type="entry name" value="alpha/beta knot"/>
    <property type="match status" value="1"/>
</dbReference>
<keyword evidence="7 12" id="KW-0489">Methyltransferase</keyword>
<dbReference type="InterPro" id="IPR046887">
    <property type="entry name" value="RsmE_PUA-like"/>
</dbReference>
<evidence type="ECO:0000256" key="5">
    <source>
        <dbReference type="ARBA" id="ARBA00022490"/>
    </source>
</evidence>
<protein>
    <recommendedName>
        <fullName evidence="4 12">Ribosomal RNA small subunit methyltransferase E</fullName>
        <ecNumber evidence="3 12">2.1.1.193</ecNumber>
    </recommendedName>
</protein>
<dbReference type="GO" id="GO:0070042">
    <property type="term" value="F:rRNA (uridine-N3-)-methyltransferase activity"/>
    <property type="evidence" value="ECO:0007669"/>
    <property type="project" value="TreeGrafter"/>
</dbReference>
<evidence type="ECO:0000256" key="12">
    <source>
        <dbReference type="PIRNR" id="PIRNR015601"/>
    </source>
</evidence>
<dbReference type="InterPro" id="IPR006700">
    <property type="entry name" value="RsmE"/>
</dbReference>
<comment type="subcellular location">
    <subcellularLocation>
        <location evidence="1 12">Cytoplasm</location>
    </subcellularLocation>
</comment>
<evidence type="ECO:0000256" key="11">
    <source>
        <dbReference type="ARBA" id="ARBA00047944"/>
    </source>
</evidence>
<feature type="domain" description="Ribosomal RNA small subunit methyltransferase E methyltransferase" evidence="13">
    <location>
        <begin position="73"/>
        <end position="235"/>
    </location>
</feature>
<evidence type="ECO:0000256" key="6">
    <source>
        <dbReference type="ARBA" id="ARBA00022552"/>
    </source>
</evidence>
<evidence type="ECO:0000256" key="4">
    <source>
        <dbReference type="ARBA" id="ARBA00013673"/>
    </source>
</evidence>
<evidence type="ECO:0000256" key="2">
    <source>
        <dbReference type="ARBA" id="ARBA00005528"/>
    </source>
</evidence>
<dbReference type="NCBIfam" id="NF008692">
    <property type="entry name" value="PRK11713.1-5"/>
    <property type="match status" value="1"/>
</dbReference>
<dbReference type="InterPro" id="IPR015947">
    <property type="entry name" value="PUA-like_sf"/>
</dbReference>
<keyword evidence="5 12" id="KW-0963">Cytoplasm</keyword>
<evidence type="ECO:0000259" key="13">
    <source>
        <dbReference type="Pfam" id="PF04452"/>
    </source>
</evidence>
<dbReference type="AlphaFoldDB" id="A0A9D1DDV5"/>
<dbReference type="EMBL" id="DVGZ01000052">
    <property type="protein sequence ID" value="HIR47026.1"/>
    <property type="molecule type" value="Genomic_DNA"/>
</dbReference>
<sequence length="241" mass="25750">MPRFFLEEAPGELAVLDGEDGRHIARSLRMRIGESLTLCDCRGTDYDGVIETIEGERVSVRIVSSCPCAAEPTLQAVLYQALPKLDKFDMVVQKSVELGVARIVPVLSMRCVSRPDAKSLAKKLERWNRIAAEAAKQSGRGILPEVSPALSFEQAVREAEATGGVSLMFYEGGGAPIRTRIGQETLSASLFIGPEGGFDKSEVALARAHGVTPATLGPRILRTETAPIAALAAIMMASGNL</sequence>
<reference evidence="15" key="2">
    <citation type="journal article" date="2021" name="PeerJ">
        <title>Extensive microbial diversity within the chicken gut microbiome revealed by metagenomics and culture.</title>
        <authorList>
            <person name="Gilroy R."/>
            <person name="Ravi A."/>
            <person name="Getino M."/>
            <person name="Pursley I."/>
            <person name="Horton D.L."/>
            <person name="Alikhan N.F."/>
            <person name="Baker D."/>
            <person name="Gharbi K."/>
            <person name="Hall N."/>
            <person name="Watson M."/>
            <person name="Adriaenssens E.M."/>
            <person name="Foster-Nyarko E."/>
            <person name="Jarju S."/>
            <person name="Secka A."/>
            <person name="Antonio M."/>
            <person name="Oren A."/>
            <person name="Chaudhuri R.R."/>
            <person name="La Ragione R."/>
            <person name="Hildebrand F."/>
            <person name="Pallen M.J."/>
        </authorList>
    </citation>
    <scope>NUCLEOTIDE SEQUENCE</scope>
    <source>
        <strain evidence="15">ChiSxjej1B13-7958</strain>
    </source>
</reference>
<evidence type="ECO:0000256" key="9">
    <source>
        <dbReference type="ARBA" id="ARBA00022691"/>
    </source>
</evidence>
<dbReference type="GO" id="GO:0070475">
    <property type="term" value="P:rRNA base methylation"/>
    <property type="evidence" value="ECO:0007669"/>
    <property type="project" value="TreeGrafter"/>
</dbReference>
<dbReference type="EC" id="2.1.1.193" evidence="3 12"/>
<dbReference type="Pfam" id="PF04452">
    <property type="entry name" value="Methyltrans_RNA"/>
    <property type="match status" value="1"/>
</dbReference>
<evidence type="ECO:0000256" key="1">
    <source>
        <dbReference type="ARBA" id="ARBA00004496"/>
    </source>
</evidence>
<name>A0A9D1DDV5_9FIRM</name>
<reference evidence="15" key="1">
    <citation type="submission" date="2020-10" db="EMBL/GenBank/DDBJ databases">
        <authorList>
            <person name="Gilroy R."/>
        </authorList>
    </citation>
    <scope>NUCLEOTIDE SEQUENCE</scope>
    <source>
        <strain evidence="15">ChiSxjej1B13-7958</strain>
    </source>
</reference>
<dbReference type="InterPro" id="IPR029026">
    <property type="entry name" value="tRNA_m1G_MTases_N"/>
</dbReference>
<evidence type="ECO:0000256" key="3">
    <source>
        <dbReference type="ARBA" id="ARBA00012328"/>
    </source>
</evidence>
<dbReference type="PIRSF" id="PIRSF015601">
    <property type="entry name" value="MTase_slr0722"/>
    <property type="match status" value="1"/>
</dbReference>
<keyword evidence="9 12" id="KW-0949">S-adenosyl-L-methionine</keyword>
<dbReference type="GO" id="GO:0005737">
    <property type="term" value="C:cytoplasm"/>
    <property type="evidence" value="ECO:0007669"/>
    <property type="project" value="UniProtKB-SubCell"/>
</dbReference>
<evidence type="ECO:0000256" key="7">
    <source>
        <dbReference type="ARBA" id="ARBA00022603"/>
    </source>
</evidence>
<dbReference type="PANTHER" id="PTHR30027">
    <property type="entry name" value="RIBOSOMAL RNA SMALL SUBUNIT METHYLTRANSFERASE E"/>
    <property type="match status" value="1"/>
</dbReference>
<dbReference type="InterPro" id="IPR046886">
    <property type="entry name" value="RsmE_MTase_dom"/>
</dbReference>
<evidence type="ECO:0000313" key="15">
    <source>
        <dbReference type="EMBL" id="HIR47026.1"/>
    </source>
</evidence>
<comment type="catalytic activity">
    <reaction evidence="11 12">
        <text>uridine(1498) in 16S rRNA + S-adenosyl-L-methionine = N(3)-methyluridine(1498) in 16S rRNA + S-adenosyl-L-homocysteine + H(+)</text>
        <dbReference type="Rhea" id="RHEA:42920"/>
        <dbReference type="Rhea" id="RHEA-COMP:10283"/>
        <dbReference type="Rhea" id="RHEA-COMP:10284"/>
        <dbReference type="ChEBI" id="CHEBI:15378"/>
        <dbReference type="ChEBI" id="CHEBI:57856"/>
        <dbReference type="ChEBI" id="CHEBI:59789"/>
        <dbReference type="ChEBI" id="CHEBI:65315"/>
        <dbReference type="ChEBI" id="CHEBI:74502"/>
        <dbReference type="EC" id="2.1.1.193"/>
    </reaction>
</comment>
<comment type="similarity">
    <text evidence="2 12">Belongs to the RNA methyltransferase RsmE family.</text>
</comment>
<dbReference type="Gene3D" id="3.40.1280.10">
    <property type="match status" value="1"/>
</dbReference>
<dbReference type="PANTHER" id="PTHR30027:SF3">
    <property type="entry name" value="16S RRNA (URACIL(1498)-N(3))-METHYLTRANSFERASE"/>
    <property type="match status" value="1"/>
</dbReference>
<dbReference type="SUPFAM" id="SSF88697">
    <property type="entry name" value="PUA domain-like"/>
    <property type="match status" value="1"/>
</dbReference>
<dbReference type="InterPro" id="IPR029028">
    <property type="entry name" value="Alpha/beta_knot_MTases"/>
</dbReference>
<gene>
    <name evidence="15" type="ORF">IAB89_05120</name>
</gene>
<keyword evidence="6 12" id="KW-0698">rRNA processing</keyword>
<dbReference type="Pfam" id="PF20260">
    <property type="entry name" value="PUA_4"/>
    <property type="match status" value="1"/>
</dbReference>
<accession>A0A9D1DDV5</accession>
<evidence type="ECO:0000256" key="10">
    <source>
        <dbReference type="ARBA" id="ARBA00025699"/>
    </source>
</evidence>
<feature type="domain" description="Ribosomal RNA small subunit methyltransferase E PUA-like" evidence="14">
    <location>
        <begin position="16"/>
        <end position="62"/>
    </location>
</feature>
<comment type="caution">
    <text evidence="15">The sequence shown here is derived from an EMBL/GenBank/DDBJ whole genome shotgun (WGS) entry which is preliminary data.</text>
</comment>
<dbReference type="CDD" id="cd18084">
    <property type="entry name" value="RsmE-like"/>
    <property type="match status" value="1"/>
</dbReference>
<proteinExistence type="inferred from homology"/>
<evidence type="ECO:0000313" key="16">
    <source>
        <dbReference type="Proteomes" id="UP000824242"/>
    </source>
</evidence>
<keyword evidence="8 12" id="KW-0808">Transferase</keyword>
<dbReference type="NCBIfam" id="TIGR00046">
    <property type="entry name" value="RsmE family RNA methyltransferase"/>
    <property type="match status" value="1"/>
</dbReference>
<dbReference type="Proteomes" id="UP000824242">
    <property type="component" value="Unassembled WGS sequence"/>
</dbReference>